<evidence type="ECO:0000256" key="1">
    <source>
        <dbReference type="SAM" id="SignalP"/>
    </source>
</evidence>
<evidence type="ECO:0000313" key="2">
    <source>
        <dbReference type="EMBL" id="KZV96580.1"/>
    </source>
</evidence>
<dbReference type="EMBL" id="KV425941">
    <property type="protein sequence ID" value="KZV96580.1"/>
    <property type="molecule type" value="Genomic_DNA"/>
</dbReference>
<feature type="chain" id="PRO_5007860960" description="Ricin B lectin domain-containing protein" evidence="1">
    <location>
        <begin position="18"/>
        <end position="189"/>
    </location>
</feature>
<evidence type="ECO:0008006" key="4">
    <source>
        <dbReference type="Google" id="ProtNLM"/>
    </source>
</evidence>
<feature type="signal peptide" evidence="1">
    <location>
        <begin position="1"/>
        <end position="17"/>
    </location>
</feature>
<keyword evidence="3" id="KW-1185">Reference proteome</keyword>
<reference evidence="2 3" key="1">
    <citation type="journal article" date="2016" name="Mol. Biol. Evol.">
        <title>Comparative Genomics of Early-Diverging Mushroom-Forming Fungi Provides Insights into the Origins of Lignocellulose Decay Capabilities.</title>
        <authorList>
            <person name="Nagy L.G."/>
            <person name="Riley R."/>
            <person name="Tritt A."/>
            <person name="Adam C."/>
            <person name="Daum C."/>
            <person name="Floudas D."/>
            <person name="Sun H."/>
            <person name="Yadav J.S."/>
            <person name="Pangilinan J."/>
            <person name="Larsson K.H."/>
            <person name="Matsuura K."/>
            <person name="Barry K."/>
            <person name="Labutti K."/>
            <person name="Kuo R."/>
            <person name="Ohm R.A."/>
            <person name="Bhattacharya S.S."/>
            <person name="Shirouzu T."/>
            <person name="Yoshinaga Y."/>
            <person name="Martin F.M."/>
            <person name="Grigoriev I.V."/>
            <person name="Hibbett D.S."/>
        </authorList>
    </citation>
    <scope>NUCLEOTIDE SEQUENCE [LARGE SCALE GENOMIC DNA]</scope>
    <source>
        <strain evidence="2 3">HHB12029</strain>
    </source>
</reference>
<protein>
    <recommendedName>
        <fullName evidence="4">Ricin B lectin domain-containing protein</fullName>
    </recommendedName>
</protein>
<accession>A0A165KMN7</accession>
<proteinExistence type="predicted"/>
<name>A0A165KMN7_EXIGL</name>
<organism evidence="2 3">
    <name type="scientific">Exidia glandulosa HHB12029</name>
    <dbReference type="NCBI Taxonomy" id="1314781"/>
    <lineage>
        <taxon>Eukaryota</taxon>
        <taxon>Fungi</taxon>
        <taxon>Dikarya</taxon>
        <taxon>Basidiomycota</taxon>
        <taxon>Agaricomycotina</taxon>
        <taxon>Agaricomycetes</taxon>
        <taxon>Auriculariales</taxon>
        <taxon>Exidiaceae</taxon>
        <taxon>Exidia</taxon>
    </lineage>
</organism>
<keyword evidence="1" id="KW-0732">Signal</keyword>
<dbReference type="AlphaFoldDB" id="A0A165KMN7"/>
<evidence type="ECO:0000313" key="3">
    <source>
        <dbReference type="Proteomes" id="UP000077266"/>
    </source>
</evidence>
<gene>
    <name evidence="2" type="ORF">EXIGLDRAFT_816556</name>
</gene>
<dbReference type="OrthoDB" id="3145071at2759"/>
<dbReference type="InParanoid" id="A0A165KMN7"/>
<dbReference type="Proteomes" id="UP000077266">
    <property type="component" value="Unassembled WGS sequence"/>
</dbReference>
<sequence>MFTASLFALALSAVALAVDTTSTVDCVTKFAGILSTNSTSGQKSFTLNSAGQVAYLGTGASPLVVQFQVCQSLQKSNQVPNTQTGRLFVPSEGKCIGTTNNSNAAAPYYTTLVKCGTGVSQRFQVYSNQNNAIYWYGATASDGTFFQGGCGSLGYKAEADGTPVITHTRQQITLECNSKAPFHLNSRAA</sequence>